<dbReference type="UniPathway" id="UPA00299"/>
<dbReference type="InterPro" id="IPR036412">
    <property type="entry name" value="HAD-like_sf"/>
</dbReference>
<dbReference type="InterPro" id="IPR006379">
    <property type="entry name" value="HAD-SF_hydro_IIB"/>
</dbReference>
<keyword evidence="4" id="KW-0479">Metal-binding</keyword>
<dbReference type="SUPFAM" id="SSF56784">
    <property type="entry name" value="HAD-like"/>
    <property type="match status" value="1"/>
</dbReference>
<dbReference type="KEGG" id="pbh:AAW51_5517"/>
<comment type="function">
    <text evidence="4">Removes the phosphate from trehalose 6-phosphate to produce free trehalose.</text>
</comment>
<keyword evidence="6" id="KW-1185">Reference proteome</keyword>
<dbReference type="PATRIC" id="fig|413882.6.peg.5767"/>
<comment type="catalytic activity">
    <reaction evidence="4">
        <text>alpha,alpha-trehalose 6-phosphate + H2O = alpha,alpha-trehalose + phosphate</text>
        <dbReference type="Rhea" id="RHEA:23420"/>
        <dbReference type="ChEBI" id="CHEBI:15377"/>
        <dbReference type="ChEBI" id="CHEBI:16551"/>
        <dbReference type="ChEBI" id="CHEBI:43474"/>
        <dbReference type="ChEBI" id="CHEBI:58429"/>
        <dbReference type="EC" id="3.1.3.12"/>
    </reaction>
</comment>
<dbReference type="GO" id="GO:0005992">
    <property type="term" value="P:trehalose biosynthetic process"/>
    <property type="evidence" value="ECO:0007669"/>
    <property type="project" value="UniProtKB-UniPathway"/>
</dbReference>
<organism evidence="5 6">
    <name type="scientific">Caldimonas brevitalea</name>
    <dbReference type="NCBI Taxonomy" id="413882"/>
    <lineage>
        <taxon>Bacteria</taxon>
        <taxon>Pseudomonadati</taxon>
        <taxon>Pseudomonadota</taxon>
        <taxon>Betaproteobacteria</taxon>
        <taxon>Burkholderiales</taxon>
        <taxon>Sphaerotilaceae</taxon>
        <taxon>Caldimonas</taxon>
    </lineage>
</organism>
<keyword evidence="4" id="KW-0460">Magnesium</keyword>
<dbReference type="PANTHER" id="PTHR43768:SF3">
    <property type="entry name" value="TREHALOSE 6-PHOSPHATE PHOSPHATASE"/>
    <property type="match status" value="1"/>
</dbReference>
<dbReference type="STRING" id="413882.AAW51_5517"/>
<reference evidence="5 6" key="1">
    <citation type="submission" date="2015-05" db="EMBL/GenBank/DDBJ databases">
        <authorList>
            <person name="Tang B."/>
            <person name="Yu Y."/>
        </authorList>
    </citation>
    <scope>NUCLEOTIDE SEQUENCE [LARGE SCALE GENOMIC DNA]</scope>
    <source>
        <strain evidence="5 6">DSM 7029</strain>
    </source>
</reference>
<comment type="cofactor">
    <cofactor evidence="4">
        <name>Mg(2+)</name>
        <dbReference type="ChEBI" id="CHEBI:18420"/>
    </cofactor>
</comment>
<keyword evidence="3 4" id="KW-0378">Hydrolase</keyword>
<proteinExistence type="inferred from homology"/>
<dbReference type="InterPro" id="IPR003337">
    <property type="entry name" value="Trehalose_PPase"/>
</dbReference>
<evidence type="ECO:0000256" key="1">
    <source>
        <dbReference type="ARBA" id="ARBA00005199"/>
    </source>
</evidence>
<name>A0A0G3BW03_9BURK</name>
<dbReference type="NCBIfam" id="TIGR01484">
    <property type="entry name" value="HAD-SF-IIB"/>
    <property type="match status" value="1"/>
</dbReference>
<dbReference type="CDD" id="cd01627">
    <property type="entry name" value="HAD_TPP"/>
    <property type="match status" value="1"/>
</dbReference>
<dbReference type="PANTHER" id="PTHR43768">
    <property type="entry name" value="TREHALOSE 6-PHOSPHATE PHOSPHATASE"/>
    <property type="match status" value="1"/>
</dbReference>
<dbReference type="InterPro" id="IPR023214">
    <property type="entry name" value="HAD_sf"/>
</dbReference>
<protein>
    <recommendedName>
        <fullName evidence="4">Trehalose 6-phosphate phosphatase</fullName>
        <ecNumber evidence="4">3.1.3.12</ecNumber>
    </recommendedName>
</protein>
<gene>
    <name evidence="5" type="primary">otsB</name>
    <name evidence="5" type="ORF">AAW51_5517</name>
</gene>
<accession>A0A0G3BW03</accession>
<comment type="pathway">
    <text evidence="1 4">Glycan biosynthesis; trehalose biosynthesis.</text>
</comment>
<dbReference type="InterPro" id="IPR044651">
    <property type="entry name" value="OTSB-like"/>
</dbReference>
<comment type="similarity">
    <text evidence="2 4">Belongs to the trehalose phosphatase family.</text>
</comment>
<evidence type="ECO:0000256" key="4">
    <source>
        <dbReference type="RuleBase" id="RU361117"/>
    </source>
</evidence>
<dbReference type="Proteomes" id="UP000035352">
    <property type="component" value="Chromosome"/>
</dbReference>
<evidence type="ECO:0000313" key="6">
    <source>
        <dbReference type="Proteomes" id="UP000035352"/>
    </source>
</evidence>
<dbReference type="AlphaFoldDB" id="A0A0G3BW03"/>
<dbReference type="Pfam" id="PF02358">
    <property type="entry name" value="Trehalose_PPase"/>
    <property type="match status" value="1"/>
</dbReference>
<dbReference type="EMBL" id="CP011371">
    <property type="protein sequence ID" value="AKJ32208.1"/>
    <property type="molecule type" value="Genomic_DNA"/>
</dbReference>
<evidence type="ECO:0000313" key="5">
    <source>
        <dbReference type="EMBL" id="AKJ32208.1"/>
    </source>
</evidence>
<dbReference type="Gene3D" id="3.30.70.1020">
    <property type="entry name" value="Trehalose-6-phosphate phosphatase related protein, domain 2"/>
    <property type="match status" value="1"/>
</dbReference>
<dbReference type="GO" id="GO:0046872">
    <property type="term" value="F:metal ion binding"/>
    <property type="evidence" value="ECO:0007669"/>
    <property type="project" value="UniProtKB-KW"/>
</dbReference>
<dbReference type="EC" id="3.1.3.12" evidence="4"/>
<evidence type="ECO:0000256" key="2">
    <source>
        <dbReference type="ARBA" id="ARBA00008770"/>
    </source>
</evidence>
<sequence>MSSPRPSIDANTALFLDFDGTLADLAPRPDAVHVPTSLIDTLLLLQQVLQGALAIVSGRPIAQLDALLAPLRAPAAGVHGVERRSADGYVWHLAAPSLDRVEATARALQAEVPALLIERKPGAVALHYRQAPELAQHCFDAMSAAVRESSGLTLLHGKMVLEVKPAIATKGHAIQAYLREPPFLGRRPLFAGDDVTDEAGFQAVQAEGGETIKVGEGETVASHRMADPGSLRHWLAECAARLAP</sequence>
<evidence type="ECO:0000256" key="3">
    <source>
        <dbReference type="ARBA" id="ARBA00022801"/>
    </source>
</evidence>
<dbReference type="Gene3D" id="3.40.50.1000">
    <property type="entry name" value="HAD superfamily/HAD-like"/>
    <property type="match status" value="1"/>
</dbReference>
<dbReference type="NCBIfam" id="TIGR00685">
    <property type="entry name" value="T6PP"/>
    <property type="match status" value="1"/>
</dbReference>
<dbReference type="GO" id="GO:0004805">
    <property type="term" value="F:trehalose-phosphatase activity"/>
    <property type="evidence" value="ECO:0007669"/>
    <property type="project" value="UniProtKB-EC"/>
</dbReference>